<dbReference type="EMBL" id="CP007490">
    <property type="protein sequence ID" value="AIC47745.1"/>
    <property type="molecule type" value="Genomic_DNA"/>
</dbReference>
<dbReference type="EC" id="3.2.2.27" evidence="4 8"/>
<evidence type="ECO:0000256" key="8">
    <source>
        <dbReference type="HAMAP-Rule" id="MF_00148"/>
    </source>
</evidence>
<dbReference type="Pfam" id="PF03167">
    <property type="entry name" value="UDG"/>
    <property type="match status" value="1"/>
</dbReference>
<dbReference type="InterPro" id="IPR036895">
    <property type="entry name" value="Uracil-DNA_glycosylase-like_sf"/>
</dbReference>
<dbReference type="InterPro" id="IPR005122">
    <property type="entry name" value="Uracil-DNA_glycosylase-like"/>
</dbReference>
<evidence type="ECO:0000256" key="1">
    <source>
        <dbReference type="ARBA" id="ARBA00001400"/>
    </source>
</evidence>
<evidence type="ECO:0000259" key="10">
    <source>
        <dbReference type="SMART" id="SM00986"/>
    </source>
</evidence>
<dbReference type="PATRIC" id="fig|529884.3.peg.907"/>
<dbReference type="OrthoDB" id="9804372at2"/>
<dbReference type="HAMAP" id="MF_00148">
    <property type="entry name" value="UDG"/>
    <property type="match status" value="1"/>
</dbReference>
<organism evidence="11 12">
    <name type="scientific">Rhodoluna lacicola</name>
    <dbReference type="NCBI Taxonomy" id="529884"/>
    <lineage>
        <taxon>Bacteria</taxon>
        <taxon>Bacillati</taxon>
        <taxon>Actinomycetota</taxon>
        <taxon>Actinomycetes</taxon>
        <taxon>Micrococcales</taxon>
        <taxon>Microbacteriaceae</taxon>
        <taxon>Luna cluster</taxon>
        <taxon>Luna-1 subcluster</taxon>
        <taxon>Rhodoluna</taxon>
    </lineage>
</organism>
<dbReference type="SUPFAM" id="SSF52141">
    <property type="entry name" value="Uracil-DNA glycosylase-like"/>
    <property type="match status" value="1"/>
</dbReference>
<keyword evidence="5 8" id="KW-0227">DNA damage</keyword>
<evidence type="ECO:0000313" key="12">
    <source>
        <dbReference type="Proteomes" id="UP000067708"/>
    </source>
</evidence>
<gene>
    <name evidence="8" type="primary">ung</name>
    <name evidence="11" type="ORF">Rhola_00009450</name>
</gene>
<comment type="function">
    <text evidence="2 8">Excises uracil residues from the DNA which can arise as a result of misincorporation of dUMP residues by DNA polymerase or due to deamination of cytosine.</text>
</comment>
<comment type="similarity">
    <text evidence="3 8">Belongs to the uracil-DNA glycosylase (UDG) superfamily. UNG family.</text>
</comment>
<sequence>MHPSWQAALASARPLLENIEAKLNAHPGEFVPPIHQVMRAFEQPLDDVRVLIVGQDPYPTAGHAIGLSFAVNPDVKPLPRSLKNILIELRDDLGKAVSVGGDLARWSSQGVLLLNRHLTTDLAEAGAHTQIGWADFTDQVITVLNRKLGRKLVAILWGAQAQQLTGALCDCTVLSSAHPSPLSARRGFFGSKPFSRTNQALIQAGEQPIDWSC</sequence>
<dbReference type="PANTHER" id="PTHR11264">
    <property type="entry name" value="URACIL-DNA GLYCOSYLASE"/>
    <property type="match status" value="1"/>
</dbReference>
<keyword evidence="12" id="KW-1185">Reference proteome</keyword>
<evidence type="ECO:0000256" key="7">
    <source>
        <dbReference type="ARBA" id="ARBA00023204"/>
    </source>
</evidence>
<dbReference type="AlphaFoldDB" id="A0A060JGA0"/>
<evidence type="ECO:0000313" key="11">
    <source>
        <dbReference type="EMBL" id="AIC47745.1"/>
    </source>
</evidence>
<dbReference type="STRING" id="529884.Rhola_00009450"/>
<accession>A0A060JGA0</accession>
<dbReference type="PANTHER" id="PTHR11264:SF0">
    <property type="entry name" value="URACIL-DNA GLYCOSYLASE"/>
    <property type="match status" value="1"/>
</dbReference>
<evidence type="ECO:0000256" key="4">
    <source>
        <dbReference type="ARBA" id="ARBA00012030"/>
    </source>
</evidence>
<comment type="subcellular location">
    <subcellularLocation>
        <location evidence="8">Cytoplasm</location>
    </subcellularLocation>
</comment>
<dbReference type="PROSITE" id="PS00130">
    <property type="entry name" value="U_DNA_GLYCOSYLASE"/>
    <property type="match status" value="1"/>
</dbReference>
<evidence type="ECO:0000256" key="6">
    <source>
        <dbReference type="ARBA" id="ARBA00022801"/>
    </source>
</evidence>
<evidence type="ECO:0000256" key="9">
    <source>
        <dbReference type="PROSITE-ProRule" id="PRU10072"/>
    </source>
</evidence>
<keyword evidence="8" id="KW-0963">Cytoplasm</keyword>
<dbReference type="NCBIfam" id="NF003592">
    <property type="entry name" value="PRK05254.1-5"/>
    <property type="match status" value="1"/>
</dbReference>
<dbReference type="GO" id="GO:0005737">
    <property type="term" value="C:cytoplasm"/>
    <property type="evidence" value="ECO:0007669"/>
    <property type="project" value="UniProtKB-SubCell"/>
</dbReference>
<feature type="domain" description="Uracil-DNA glycosylase-like" evidence="10">
    <location>
        <begin position="41"/>
        <end position="201"/>
    </location>
</feature>
<dbReference type="GO" id="GO:0097510">
    <property type="term" value="P:base-excision repair, AP site formation via deaminated base removal"/>
    <property type="evidence" value="ECO:0007669"/>
    <property type="project" value="TreeGrafter"/>
</dbReference>
<evidence type="ECO:0000256" key="3">
    <source>
        <dbReference type="ARBA" id="ARBA00008184"/>
    </source>
</evidence>
<dbReference type="eggNOG" id="COG0692">
    <property type="taxonomic scope" value="Bacteria"/>
</dbReference>
<dbReference type="SMART" id="SM00986">
    <property type="entry name" value="UDG"/>
    <property type="match status" value="1"/>
</dbReference>
<dbReference type="InterPro" id="IPR002043">
    <property type="entry name" value="UDG_fam1"/>
</dbReference>
<dbReference type="InterPro" id="IPR018085">
    <property type="entry name" value="Ura-DNA_Glyclase_AS"/>
</dbReference>
<dbReference type="SMART" id="SM00987">
    <property type="entry name" value="UreE_C"/>
    <property type="match status" value="1"/>
</dbReference>
<dbReference type="GO" id="GO:0004844">
    <property type="term" value="F:uracil DNA N-glycosylase activity"/>
    <property type="evidence" value="ECO:0007669"/>
    <property type="project" value="UniProtKB-UniRule"/>
</dbReference>
<name>A0A060JGA0_9MICO</name>
<proteinExistence type="inferred from homology"/>
<keyword evidence="6 8" id="KW-0378">Hydrolase</keyword>
<dbReference type="Proteomes" id="UP000067708">
    <property type="component" value="Chromosome"/>
</dbReference>
<feature type="active site" description="Proton acceptor" evidence="8 9">
    <location>
        <position position="56"/>
    </location>
</feature>
<dbReference type="KEGG" id="rla:Rhola_00009450"/>
<dbReference type="CDD" id="cd10027">
    <property type="entry name" value="UDG-F1-like"/>
    <property type="match status" value="1"/>
</dbReference>
<dbReference type="Gene3D" id="3.40.470.10">
    <property type="entry name" value="Uracil-DNA glycosylase-like domain"/>
    <property type="match status" value="1"/>
</dbReference>
<keyword evidence="7 8" id="KW-0234">DNA repair</keyword>
<protein>
    <recommendedName>
        <fullName evidence="4 8">Uracil-DNA glycosylase</fullName>
        <shortName evidence="8">UDG</shortName>
        <ecNumber evidence="4 8">3.2.2.27</ecNumber>
    </recommendedName>
</protein>
<reference evidence="11 12" key="1">
    <citation type="journal article" date="2014" name="Int. J. Syst. Evol. Microbiol.">
        <title>Rhodoluna lacicola gen. nov., sp. nov., a planktonic freshwater bacterium with stream-lined genome.</title>
        <authorList>
            <person name="Hahn M."/>
            <person name="Schmidt J."/>
            <person name="Taipale S.J."/>
            <person name="Doolittle W.F."/>
            <person name="Koll U."/>
        </authorList>
    </citation>
    <scope>NUCLEOTIDE SEQUENCE [LARGE SCALE GENOMIC DNA]</scope>
    <source>
        <strain evidence="11 12">MWH-Ta8</strain>
    </source>
</reference>
<evidence type="ECO:0000256" key="5">
    <source>
        <dbReference type="ARBA" id="ARBA00022763"/>
    </source>
</evidence>
<dbReference type="HOGENOM" id="CLU_032162_3_0_11"/>
<comment type="catalytic activity">
    <reaction evidence="1 8">
        <text>Hydrolyzes single-stranded DNA or mismatched double-stranded DNA and polynucleotides, releasing free uracil.</text>
        <dbReference type="EC" id="3.2.2.27"/>
    </reaction>
</comment>
<evidence type="ECO:0000256" key="2">
    <source>
        <dbReference type="ARBA" id="ARBA00002631"/>
    </source>
</evidence>
<dbReference type="NCBIfam" id="NF003588">
    <property type="entry name" value="PRK05254.1-1"/>
    <property type="match status" value="1"/>
</dbReference>
<keyword evidence="11" id="KW-0326">Glycosidase</keyword>